<dbReference type="Gene3D" id="1.25.10.10">
    <property type="entry name" value="Leucine-rich Repeat Variant"/>
    <property type="match status" value="1"/>
</dbReference>
<dbReference type="Pfam" id="PF07591">
    <property type="entry name" value="PT-HINT"/>
    <property type="match status" value="1"/>
</dbReference>
<dbReference type="AlphaFoldDB" id="A0A518DSZ9"/>
<keyword evidence="3" id="KW-1185">Reference proteome</keyword>
<dbReference type="RefSeq" id="WP_145053741.1">
    <property type="nucleotide sequence ID" value="NZ_CP036433.1"/>
</dbReference>
<dbReference type="InterPro" id="IPR003587">
    <property type="entry name" value="Hint_dom_N"/>
</dbReference>
<sequence length="582" mass="64853">MSTFAGSWRLELGMLLGLTLISADSVFAAPRPVDDSTAKNLVREALTREIYGDADDRAELLDRASSMSPDYAPAMWHRGYLRSEGEWIKADDLPATASKNRRLSAYLKIREEYSQTAGDQWKLANWCNERGLKEQERAHLSQVLTLDPENADARARLGFVRIDGAWVASEDLRASAETQNRGQANLAHWREEMQELISGLRNRSEHKRTAALKKLEAIDQLTAVPALEQMLARESEDSAALAVNLIAQFAAQDATDALARLSVNSPWDRIRQQAAEKLSTRDEMSYVPSMLASLYTPTMSRMQVFKGRSGRMIYQHVFYREGQEQGQLAMLETTYRRASTGPEAASRAVNDMQNTVMQRERNRAGQNAMTAMMNQRVCDALQVAVGQQMAPQPEAWWNWWNQHNGIFVQGQKPVQTFVGQRQVAVAGPPPTPQDCLAAGTKVWTATGYKPIEEMAVGDLVLAQDSETGELALKPVIRTTIRPISRLVRVETSEGSIESSEGHPFWVSGEGWVKARDLRSGMELHGVSGPVRIINAVQTSEEQTYNMIVADFNTYFVGEAKVLSHDNTIREATLSLVPGMPKE</sequence>
<organism evidence="2 3">
    <name type="scientific">Lignipirellula cremea</name>
    <dbReference type="NCBI Taxonomy" id="2528010"/>
    <lineage>
        <taxon>Bacteria</taxon>
        <taxon>Pseudomonadati</taxon>
        <taxon>Planctomycetota</taxon>
        <taxon>Planctomycetia</taxon>
        <taxon>Pirellulales</taxon>
        <taxon>Pirellulaceae</taxon>
        <taxon>Lignipirellula</taxon>
    </lineage>
</organism>
<gene>
    <name evidence="2" type="ORF">Pla8534_27620</name>
</gene>
<dbReference type="SUPFAM" id="SSF51294">
    <property type="entry name" value="Hedgehog/intein (Hint) domain"/>
    <property type="match status" value="1"/>
</dbReference>
<reference evidence="2 3" key="1">
    <citation type="submission" date="2019-02" db="EMBL/GenBank/DDBJ databases">
        <title>Deep-cultivation of Planctomycetes and their phenomic and genomic characterization uncovers novel biology.</title>
        <authorList>
            <person name="Wiegand S."/>
            <person name="Jogler M."/>
            <person name="Boedeker C."/>
            <person name="Pinto D."/>
            <person name="Vollmers J."/>
            <person name="Rivas-Marin E."/>
            <person name="Kohn T."/>
            <person name="Peeters S.H."/>
            <person name="Heuer A."/>
            <person name="Rast P."/>
            <person name="Oberbeckmann S."/>
            <person name="Bunk B."/>
            <person name="Jeske O."/>
            <person name="Meyerdierks A."/>
            <person name="Storesund J.E."/>
            <person name="Kallscheuer N."/>
            <person name="Luecker S."/>
            <person name="Lage O.M."/>
            <person name="Pohl T."/>
            <person name="Merkel B.J."/>
            <person name="Hornburger P."/>
            <person name="Mueller R.-W."/>
            <person name="Bruemmer F."/>
            <person name="Labrenz M."/>
            <person name="Spormann A.M."/>
            <person name="Op den Camp H."/>
            <person name="Overmann J."/>
            <person name="Amann R."/>
            <person name="Jetten M.S.M."/>
            <person name="Mascher T."/>
            <person name="Medema M.H."/>
            <person name="Devos D.P."/>
            <person name="Kaster A.-K."/>
            <person name="Ovreas L."/>
            <person name="Rohde M."/>
            <person name="Galperin M.Y."/>
            <person name="Jogler C."/>
        </authorList>
    </citation>
    <scope>NUCLEOTIDE SEQUENCE [LARGE SCALE GENOMIC DNA]</scope>
    <source>
        <strain evidence="2 3">Pla85_3_4</strain>
    </source>
</reference>
<dbReference type="InterPro" id="IPR006141">
    <property type="entry name" value="Intein_N"/>
</dbReference>
<evidence type="ECO:0000259" key="1">
    <source>
        <dbReference type="SMART" id="SM00306"/>
    </source>
</evidence>
<dbReference type="Gene3D" id="2.170.16.10">
    <property type="entry name" value="Hedgehog/Intein (Hint) domain"/>
    <property type="match status" value="1"/>
</dbReference>
<dbReference type="InterPro" id="IPR011989">
    <property type="entry name" value="ARM-like"/>
</dbReference>
<evidence type="ECO:0000313" key="3">
    <source>
        <dbReference type="Proteomes" id="UP000317648"/>
    </source>
</evidence>
<dbReference type="Proteomes" id="UP000317648">
    <property type="component" value="Chromosome"/>
</dbReference>
<dbReference type="PROSITE" id="PS50817">
    <property type="entry name" value="INTEIN_N_TER"/>
    <property type="match status" value="1"/>
</dbReference>
<dbReference type="SUPFAM" id="SSF48371">
    <property type="entry name" value="ARM repeat"/>
    <property type="match status" value="1"/>
</dbReference>
<dbReference type="InterPro" id="IPR036844">
    <property type="entry name" value="Hint_dom_sf"/>
</dbReference>
<dbReference type="KEGG" id="lcre:Pla8534_27620"/>
<dbReference type="SMART" id="SM00306">
    <property type="entry name" value="HintN"/>
    <property type="match status" value="1"/>
</dbReference>
<dbReference type="OrthoDB" id="285999at2"/>
<dbReference type="InterPro" id="IPR016024">
    <property type="entry name" value="ARM-type_fold"/>
</dbReference>
<feature type="domain" description="Hint" evidence="1">
    <location>
        <begin position="433"/>
        <end position="527"/>
    </location>
</feature>
<protein>
    <recommendedName>
        <fullName evidence="1">Hint domain-containing protein</fullName>
    </recommendedName>
</protein>
<evidence type="ECO:0000313" key="2">
    <source>
        <dbReference type="EMBL" id="QDU94953.1"/>
    </source>
</evidence>
<proteinExistence type="predicted"/>
<name>A0A518DSZ9_9BACT</name>
<dbReference type="EMBL" id="CP036433">
    <property type="protein sequence ID" value="QDU94953.1"/>
    <property type="molecule type" value="Genomic_DNA"/>
</dbReference>
<accession>A0A518DSZ9</accession>
<dbReference type="GO" id="GO:0016539">
    <property type="term" value="P:intein-mediated protein splicing"/>
    <property type="evidence" value="ECO:0007669"/>
    <property type="project" value="InterPro"/>
</dbReference>